<keyword evidence="16" id="KW-0175">Coiled coil</keyword>
<feature type="domain" description="PAC" evidence="21">
    <location>
        <begin position="396"/>
        <end position="451"/>
    </location>
</feature>
<evidence type="ECO:0000256" key="6">
    <source>
        <dbReference type="ARBA" id="ARBA00022679"/>
    </source>
</evidence>
<dbReference type="InterPro" id="IPR035965">
    <property type="entry name" value="PAS-like_dom_sf"/>
</dbReference>
<dbReference type="PANTHER" id="PTHR45339">
    <property type="entry name" value="HYBRID SIGNAL TRANSDUCTION HISTIDINE KINASE J"/>
    <property type="match status" value="1"/>
</dbReference>
<feature type="modified residue" description="Phosphohistidine" evidence="14">
    <location>
        <position position="906"/>
    </location>
</feature>
<dbReference type="CDD" id="cd17546">
    <property type="entry name" value="REC_hyHK_CKI1_RcsC-like"/>
    <property type="match status" value="1"/>
</dbReference>
<feature type="transmembrane region" description="Helical" evidence="18">
    <location>
        <begin position="34"/>
        <end position="54"/>
    </location>
</feature>
<dbReference type="InterPro" id="IPR036890">
    <property type="entry name" value="HATPase_C_sf"/>
</dbReference>
<dbReference type="SUPFAM" id="SSF55874">
    <property type="entry name" value="ATPase domain of HSP90 chaperone/DNA topoisomerase II/histidine kinase"/>
    <property type="match status" value="1"/>
</dbReference>
<dbReference type="RefSeq" id="WP_085544885.1">
    <property type="nucleotide sequence ID" value="NZ_FXBB01000020.1"/>
</dbReference>
<dbReference type="Pfam" id="PF02518">
    <property type="entry name" value="HATPase_c"/>
    <property type="match status" value="1"/>
</dbReference>
<evidence type="ECO:0000259" key="23">
    <source>
        <dbReference type="PROSITE" id="PS50894"/>
    </source>
</evidence>
<dbReference type="SUPFAM" id="SSF47226">
    <property type="entry name" value="Histidine-containing phosphotransfer domain, HPT domain"/>
    <property type="match status" value="1"/>
</dbReference>
<evidence type="ECO:0000256" key="2">
    <source>
        <dbReference type="ARBA" id="ARBA00004651"/>
    </source>
</evidence>
<keyword evidence="10" id="KW-0067">ATP-binding</keyword>
<organism evidence="24 25">
    <name type="scientific">Dethiosulfovibrio salsuginis</name>
    <dbReference type="NCBI Taxonomy" id="561720"/>
    <lineage>
        <taxon>Bacteria</taxon>
        <taxon>Thermotogati</taxon>
        <taxon>Synergistota</taxon>
        <taxon>Synergistia</taxon>
        <taxon>Synergistales</taxon>
        <taxon>Dethiosulfovibrionaceae</taxon>
        <taxon>Dethiosulfovibrio</taxon>
    </lineage>
</organism>
<comment type="subcellular location">
    <subcellularLocation>
        <location evidence="2">Cell membrane</location>
        <topology evidence="2">Multi-pass membrane protein</topology>
    </subcellularLocation>
</comment>
<dbReference type="PROSITE" id="PS50894">
    <property type="entry name" value="HPT"/>
    <property type="match status" value="1"/>
</dbReference>
<dbReference type="PROSITE" id="PS50113">
    <property type="entry name" value="PAC"/>
    <property type="match status" value="1"/>
</dbReference>
<dbReference type="InterPro" id="IPR008207">
    <property type="entry name" value="Sig_transdc_His_kin_Hpt_dom"/>
</dbReference>
<dbReference type="PRINTS" id="PR00344">
    <property type="entry name" value="BCTRLSENSOR"/>
</dbReference>
<dbReference type="InterPro" id="IPR004358">
    <property type="entry name" value="Sig_transdc_His_kin-like_C"/>
</dbReference>
<feature type="coiled-coil region" evidence="16">
    <location>
        <begin position="439"/>
        <end position="469"/>
    </location>
</feature>
<protein>
    <recommendedName>
        <fullName evidence="3">histidine kinase</fullName>
        <ecNumber evidence="3">2.7.13.3</ecNumber>
    </recommendedName>
</protein>
<evidence type="ECO:0000256" key="12">
    <source>
        <dbReference type="ARBA" id="ARBA00023012"/>
    </source>
</evidence>
<name>A0A1X7K3S8_9BACT</name>
<dbReference type="PROSITE" id="PS50839">
    <property type="entry name" value="CHASE"/>
    <property type="match status" value="1"/>
</dbReference>
<dbReference type="EC" id="2.7.13.3" evidence="3"/>
<dbReference type="GO" id="GO:0005524">
    <property type="term" value="F:ATP binding"/>
    <property type="evidence" value="ECO:0007669"/>
    <property type="project" value="UniProtKB-KW"/>
</dbReference>
<dbReference type="SMART" id="SM00448">
    <property type="entry name" value="REC"/>
    <property type="match status" value="1"/>
</dbReference>
<accession>A0A1X7K3S8</accession>
<evidence type="ECO:0000256" key="8">
    <source>
        <dbReference type="ARBA" id="ARBA00022741"/>
    </source>
</evidence>
<dbReference type="InterPro" id="IPR001789">
    <property type="entry name" value="Sig_transdc_resp-reg_receiver"/>
</dbReference>
<dbReference type="OrthoDB" id="187at2"/>
<dbReference type="Gene3D" id="1.20.120.160">
    <property type="entry name" value="HPT domain"/>
    <property type="match status" value="1"/>
</dbReference>
<evidence type="ECO:0000256" key="4">
    <source>
        <dbReference type="ARBA" id="ARBA00022475"/>
    </source>
</evidence>
<keyword evidence="25" id="KW-1185">Reference proteome</keyword>
<dbReference type="Proteomes" id="UP000193355">
    <property type="component" value="Unassembled WGS sequence"/>
</dbReference>
<evidence type="ECO:0000259" key="21">
    <source>
        <dbReference type="PROSITE" id="PS50113"/>
    </source>
</evidence>
<evidence type="ECO:0000256" key="18">
    <source>
        <dbReference type="SAM" id="Phobius"/>
    </source>
</evidence>
<feature type="domain" description="Histidine kinase" evidence="19">
    <location>
        <begin position="469"/>
        <end position="690"/>
    </location>
</feature>
<dbReference type="InterPro" id="IPR005467">
    <property type="entry name" value="His_kinase_dom"/>
</dbReference>
<evidence type="ECO:0000313" key="24">
    <source>
        <dbReference type="EMBL" id="SMG34962.1"/>
    </source>
</evidence>
<dbReference type="SMART" id="SM01079">
    <property type="entry name" value="CHASE"/>
    <property type="match status" value="1"/>
</dbReference>
<feature type="transmembrane region" description="Helical" evidence="18">
    <location>
        <begin position="290"/>
        <end position="311"/>
    </location>
</feature>
<dbReference type="InterPro" id="IPR042240">
    <property type="entry name" value="CHASE_sf"/>
</dbReference>
<evidence type="ECO:0000256" key="11">
    <source>
        <dbReference type="ARBA" id="ARBA00022989"/>
    </source>
</evidence>
<keyword evidence="9" id="KW-0418">Kinase</keyword>
<dbReference type="InterPro" id="IPR000014">
    <property type="entry name" value="PAS"/>
</dbReference>
<evidence type="ECO:0000259" key="20">
    <source>
        <dbReference type="PROSITE" id="PS50110"/>
    </source>
</evidence>
<dbReference type="InterPro" id="IPR006189">
    <property type="entry name" value="CHASE_dom"/>
</dbReference>
<dbReference type="Pfam" id="PF00072">
    <property type="entry name" value="Response_reg"/>
    <property type="match status" value="1"/>
</dbReference>
<dbReference type="CDD" id="cd00082">
    <property type="entry name" value="HisKA"/>
    <property type="match status" value="1"/>
</dbReference>
<evidence type="ECO:0000256" key="14">
    <source>
        <dbReference type="PROSITE-ProRule" id="PRU00110"/>
    </source>
</evidence>
<dbReference type="STRING" id="561720.SAMN06275492_12022"/>
<keyword evidence="13 18" id="KW-0472">Membrane</keyword>
<dbReference type="PROSITE" id="PS50109">
    <property type="entry name" value="HIS_KIN"/>
    <property type="match status" value="1"/>
</dbReference>
<proteinExistence type="predicted"/>
<feature type="region of interest" description="Disordered" evidence="17">
    <location>
        <begin position="1"/>
        <end position="22"/>
    </location>
</feature>
<dbReference type="InterPro" id="IPR036097">
    <property type="entry name" value="HisK_dim/P_sf"/>
</dbReference>
<keyword evidence="11 18" id="KW-1133">Transmembrane helix</keyword>
<evidence type="ECO:0000256" key="3">
    <source>
        <dbReference type="ARBA" id="ARBA00012438"/>
    </source>
</evidence>
<dbReference type="SUPFAM" id="SSF52172">
    <property type="entry name" value="CheY-like"/>
    <property type="match status" value="1"/>
</dbReference>
<dbReference type="FunFam" id="3.30.565.10:FF:000010">
    <property type="entry name" value="Sensor histidine kinase RcsC"/>
    <property type="match status" value="1"/>
</dbReference>
<dbReference type="Gene3D" id="3.30.565.10">
    <property type="entry name" value="Histidine kinase-like ATPase, C-terminal domain"/>
    <property type="match status" value="1"/>
</dbReference>
<dbReference type="Gene3D" id="3.40.50.2300">
    <property type="match status" value="1"/>
</dbReference>
<evidence type="ECO:0000256" key="1">
    <source>
        <dbReference type="ARBA" id="ARBA00000085"/>
    </source>
</evidence>
<evidence type="ECO:0000256" key="9">
    <source>
        <dbReference type="ARBA" id="ARBA00022777"/>
    </source>
</evidence>
<evidence type="ECO:0000256" key="5">
    <source>
        <dbReference type="ARBA" id="ARBA00022553"/>
    </source>
</evidence>
<dbReference type="InterPro" id="IPR003594">
    <property type="entry name" value="HATPase_dom"/>
</dbReference>
<dbReference type="Gene3D" id="1.10.287.130">
    <property type="match status" value="1"/>
</dbReference>
<evidence type="ECO:0000313" key="25">
    <source>
        <dbReference type="Proteomes" id="UP000193355"/>
    </source>
</evidence>
<dbReference type="InterPro" id="IPR013656">
    <property type="entry name" value="PAS_4"/>
</dbReference>
<dbReference type="Pfam" id="PF03924">
    <property type="entry name" value="CHASE"/>
    <property type="match status" value="1"/>
</dbReference>
<keyword evidence="6" id="KW-0808">Transferase</keyword>
<keyword evidence="4" id="KW-1003">Cell membrane</keyword>
<dbReference type="InterPro" id="IPR036641">
    <property type="entry name" value="HPT_dom_sf"/>
</dbReference>
<evidence type="ECO:0000256" key="15">
    <source>
        <dbReference type="PROSITE-ProRule" id="PRU00169"/>
    </source>
</evidence>
<feature type="modified residue" description="4-aspartylphosphate" evidence="15">
    <location>
        <position position="773"/>
    </location>
</feature>
<keyword evidence="12" id="KW-0902">Two-component regulatory system</keyword>
<dbReference type="InterPro" id="IPR000700">
    <property type="entry name" value="PAS-assoc_C"/>
</dbReference>
<comment type="catalytic activity">
    <reaction evidence="1">
        <text>ATP + protein L-histidine = ADP + protein N-phospho-L-histidine.</text>
        <dbReference type="EC" id="2.7.13.3"/>
    </reaction>
</comment>
<reference evidence="25" key="1">
    <citation type="submission" date="2017-04" db="EMBL/GenBank/DDBJ databases">
        <authorList>
            <person name="Varghese N."/>
            <person name="Submissions S."/>
        </authorList>
    </citation>
    <scope>NUCLEOTIDE SEQUENCE [LARGE SCALE GENOMIC DNA]</scope>
    <source>
        <strain evidence="25">USBA 82</strain>
    </source>
</reference>
<feature type="domain" description="CHASE" evidence="22">
    <location>
        <begin position="133"/>
        <end position="272"/>
    </location>
</feature>
<dbReference type="AlphaFoldDB" id="A0A1X7K3S8"/>
<dbReference type="GO" id="GO:0005886">
    <property type="term" value="C:plasma membrane"/>
    <property type="evidence" value="ECO:0007669"/>
    <property type="project" value="UniProtKB-SubCell"/>
</dbReference>
<dbReference type="PANTHER" id="PTHR45339:SF1">
    <property type="entry name" value="HYBRID SIGNAL TRANSDUCTION HISTIDINE KINASE J"/>
    <property type="match status" value="1"/>
</dbReference>
<dbReference type="InterPro" id="IPR011006">
    <property type="entry name" value="CheY-like_superfamily"/>
</dbReference>
<evidence type="ECO:0000256" key="16">
    <source>
        <dbReference type="SAM" id="Coils"/>
    </source>
</evidence>
<gene>
    <name evidence="24" type="ORF">SAMN06275492_12022</name>
</gene>
<dbReference type="PROSITE" id="PS50110">
    <property type="entry name" value="RESPONSE_REGULATORY"/>
    <property type="match status" value="1"/>
</dbReference>
<evidence type="ECO:0000256" key="7">
    <source>
        <dbReference type="ARBA" id="ARBA00022692"/>
    </source>
</evidence>
<feature type="domain" description="HPt" evidence="23">
    <location>
        <begin position="867"/>
        <end position="961"/>
    </location>
</feature>
<dbReference type="CDD" id="cd00130">
    <property type="entry name" value="PAS"/>
    <property type="match status" value="1"/>
</dbReference>
<dbReference type="GO" id="GO:0000155">
    <property type="term" value="F:phosphorelay sensor kinase activity"/>
    <property type="evidence" value="ECO:0007669"/>
    <property type="project" value="InterPro"/>
</dbReference>
<dbReference type="CDD" id="cd16922">
    <property type="entry name" value="HATPase_EvgS-ArcB-TorS-like"/>
    <property type="match status" value="1"/>
</dbReference>
<evidence type="ECO:0000256" key="13">
    <source>
        <dbReference type="ARBA" id="ARBA00023136"/>
    </source>
</evidence>
<dbReference type="NCBIfam" id="TIGR00229">
    <property type="entry name" value="sensory_box"/>
    <property type="match status" value="1"/>
</dbReference>
<dbReference type="Gene3D" id="3.30.450.20">
    <property type="entry name" value="PAS domain"/>
    <property type="match status" value="1"/>
</dbReference>
<dbReference type="InterPro" id="IPR003661">
    <property type="entry name" value="HisK_dim/P_dom"/>
</dbReference>
<evidence type="ECO:0000256" key="17">
    <source>
        <dbReference type="SAM" id="MobiDB-lite"/>
    </source>
</evidence>
<keyword evidence="5 15" id="KW-0597">Phosphoprotein</keyword>
<keyword evidence="7 18" id="KW-0812">Transmembrane</keyword>
<dbReference type="EMBL" id="FXBB01000020">
    <property type="protein sequence ID" value="SMG34962.1"/>
    <property type="molecule type" value="Genomic_DNA"/>
</dbReference>
<sequence length="961" mass="106081">MKITADASDSRPHQNGGKPSVVSAKLSSKNLTTLGTILLTVLAVAFILTGVLLIRLESERHRWQEVDRAQQALNALGESLKYRIDSNIYKVVAVEALVAMNPDLTQEDFARAMEVQFRGDHDLRNIGLARDMIIRFMYPIEGNEAAVGLDYRTLPDQFEAVDLARRLDKIVLAGPLDLVQGGRGLVARIPLSVKDEESKAEEFWGLASVVIDCEALFTGAGLGDDHDGLSVAIKGKDGLGADGDVFWGDPSVFDHSPIVFSIELPYGSWQIGAIPSTGWSQFSSLSDPTIWIYLTVASILLAFTGLIVFLLNRLERTESEHSLLVSSLEIFLRQTTDFIYFKDSDSRFIFCSQTLADITGHDDWKDMIGKHDFEVFPHDTATIYNEEEKPVIEEGKPLLNKINPYYLANGELGYVQINKWPVFDENNAVNGIFGISRDITEHQKAVEELRSAKEEAESANKAKSEFLANMSHEIRTPLNGVIGFTDLLRSTPLSPIQKEYVENANVSGHTLLGIINDILDFSKIEAGMIELEMVPTDMVGLLKNCVDIVRYPAGKKNLEVSLNVDPSMPPFAMVDPIRLKQVLINLLSNGVKFTEKGEVTLEVRHRPLGGDRGVFSFFVRDTGIGIADEQRERLFKAFSQADSSTTRKFGGTGLGLVISEMIAQKMGSTIQLDSVYGEGTTFSLDLVAQYAQVPDDLEEGLQEPDGTQRQDGSILTGRNGIVVLVAEDVSMNMLLTKSLLNRVVPGVTVVEAENGAVALDKYRESPPDIILMDIHMPEMDGLEATKAIRELERISGMHVPIIALTAGVLKDEMERCKEAGMDDFLTKPIEVKKLQKALGYRSASFEGTEVQASAVHFDKKQLIDRCGADDACEIILLMKKDISAQVESIGSSTRSDDRKSLKLQLHRLKGAALSGSLPGMATMAAEMERMVVEDVGKALLEDKYNEFMKEWEATERELKIP</sequence>
<dbReference type="SUPFAM" id="SSF47384">
    <property type="entry name" value="Homodimeric domain of signal transducing histidine kinase"/>
    <property type="match status" value="1"/>
</dbReference>
<feature type="domain" description="Response regulatory" evidence="20">
    <location>
        <begin position="722"/>
        <end position="842"/>
    </location>
</feature>
<dbReference type="SMART" id="SM00388">
    <property type="entry name" value="HisKA"/>
    <property type="match status" value="1"/>
</dbReference>
<keyword evidence="8" id="KW-0547">Nucleotide-binding</keyword>
<evidence type="ECO:0000256" key="10">
    <source>
        <dbReference type="ARBA" id="ARBA00022840"/>
    </source>
</evidence>
<dbReference type="SUPFAM" id="SSF55785">
    <property type="entry name" value="PYP-like sensor domain (PAS domain)"/>
    <property type="match status" value="1"/>
</dbReference>
<evidence type="ECO:0000259" key="19">
    <source>
        <dbReference type="PROSITE" id="PS50109"/>
    </source>
</evidence>
<evidence type="ECO:0000259" key="22">
    <source>
        <dbReference type="PROSITE" id="PS50839"/>
    </source>
</evidence>
<dbReference type="Pfam" id="PF01627">
    <property type="entry name" value="Hpt"/>
    <property type="match status" value="1"/>
</dbReference>
<dbReference type="FunFam" id="1.10.287.130:FF:000003">
    <property type="entry name" value="Histidine kinase"/>
    <property type="match status" value="1"/>
</dbReference>
<dbReference type="Pfam" id="PF00512">
    <property type="entry name" value="HisKA"/>
    <property type="match status" value="1"/>
</dbReference>
<dbReference type="Pfam" id="PF08448">
    <property type="entry name" value="PAS_4"/>
    <property type="match status" value="1"/>
</dbReference>
<dbReference type="Gene3D" id="3.30.450.350">
    <property type="entry name" value="CHASE domain"/>
    <property type="match status" value="1"/>
</dbReference>
<dbReference type="SMART" id="SM00387">
    <property type="entry name" value="HATPase_c"/>
    <property type="match status" value="1"/>
</dbReference>